<organism evidence="1 2">
    <name type="scientific">Irpex rosettiformis</name>
    <dbReference type="NCBI Taxonomy" id="378272"/>
    <lineage>
        <taxon>Eukaryota</taxon>
        <taxon>Fungi</taxon>
        <taxon>Dikarya</taxon>
        <taxon>Basidiomycota</taxon>
        <taxon>Agaricomycotina</taxon>
        <taxon>Agaricomycetes</taxon>
        <taxon>Polyporales</taxon>
        <taxon>Irpicaceae</taxon>
        <taxon>Irpex</taxon>
    </lineage>
</organism>
<evidence type="ECO:0000313" key="2">
    <source>
        <dbReference type="Proteomes" id="UP001055072"/>
    </source>
</evidence>
<sequence length="206" mass="23670">MSSPSAQSIVQRRAEIVKHFAVTEQRRLADLAAAEQRRHEEDEAFEAEKAEIAKLEAQEREKEETEMRELRKRKRQELEKGLAKKPRRVEAGLNTETSVEDKPNVETDISKGKTQASAKTSETEMQDVEVTMAFWEGILDGQKEMLKRLEQTIALQSEMRDYLKDLYNVGCSLRDRGLMIYTEDKKEQVVVGGSAQERKGGKNKRR</sequence>
<reference evidence="1" key="1">
    <citation type="journal article" date="2021" name="Environ. Microbiol.">
        <title>Gene family expansions and transcriptome signatures uncover fungal adaptations to wood decay.</title>
        <authorList>
            <person name="Hage H."/>
            <person name="Miyauchi S."/>
            <person name="Viragh M."/>
            <person name="Drula E."/>
            <person name="Min B."/>
            <person name="Chaduli D."/>
            <person name="Navarro D."/>
            <person name="Favel A."/>
            <person name="Norest M."/>
            <person name="Lesage-Meessen L."/>
            <person name="Balint B."/>
            <person name="Merenyi Z."/>
            <person name="de Eugenio L."/>
            <person name="Morin E."/>
            <person name="Martinez A.T."/>
            <person name="Baldrian P."/>
            <person name="Stursova M."/>
            <person name="Martinez M.J."/>
            <person name="Novotny C."/>
            <person name="Magnuson J.K."/>
            <person name="Spatafora J.W."/>
            <person name="Maurice S."/>
            <person name="Pangilinan J."/>
            <person name="Andreopoulos W."/>
            <person name="LaButti K."/>
            <person name="Hundley H."/>
            <person name="Na H."/>
            <person name="Kuo A."/>
            <person name="Barry K."/>
            <person name="Lipzen A."/>
            <person name="Henrissat B."/>
            <person name="Riley R."/>
            <person name="Ahrendt S."/>
            <person name="Nagy L.G."/>
            <person name="Grigoriev I.V."/>
            <person name="Martin F."/>
            <person name="Rosso M.N."/>
        </authorList>
    </citation>
    <scope>NUCLEOTIDE SEQUENCE</scope>
    <source>
        <strain evidence="1">CBS 384.51</strain>
    </source>
</reference>
<keyword evidence="2" id="KW-1185">Reference proteome</keyword>
<protein>
    <submittedName>
        <fullName evidence="1">Uncharacterized protein</fullName>
    </submittedName>
</protein>
<gene>
    <name evidence="1" type="ORF">BDY19DRAFT_904417</name>
</gene>
<name>A0ACB8UC43_9APHY</name>
<evidence type="ECO:0000313" key="1">
    <source>
        <dbReference type="EMBL" id="KAI0091821.1"/>
    </source>
</evidence>
<comment type="caution">
    <text evidence="1">The sequence shown here is derived from an EMBL/GenBank/DDBJ whole genome shotgun (WGS) entry which is preliminary data.</text>
</comment>
<accession>A0ACB8UC43</accession>
<dbReference type="Proteomes" id="UP001055072">
    <property type="component" value="Unassembled WGS sequence"/>
</dbReference>
<dbReference type="EMBL" id="MU274905">
    <property type="protein sequence ID" value="KAI0091821.1"/>
    <property type="molecule type" value="Genomic_DNA"/>
</dbReference>
<proteinExistence type="predicted"/>